<sequence length="146" mass="16000">MPRGQHMKDRYGGLNGSFSAQLQQFAEATKEALDLTFRDVVFLVGRRLVTMSPVDTGRFRSNWQFSTGTPAVGETAEIEGAGETLDRLLLAVGDLSIGEVAYIVNNLPYAIPLEYGHSTQAPAGMVRVTIADFQNIVNRVIEARKI</sequence>
<proteinExistence type="predicted"/>
<evidence type="ECO:0000313" key="4">
    <source>
        <dbReference type="Proteomes" id="UP000234878"/>
    </source>
</evidence>
<name>A0AAX0VPZ0_9PSED</name>
<comment type="caution">
    <text evidence="1">The sequence shown here is derived from an EMBL/GenBank/DDBJ whole genome shotgun (WGS) entry which is preliminary data.</text>
</comment>
<dbReference type="Proteomes" id="UP000234878">
    <property type="component" value="Unassembled WGS sequence"/>
</dbReference>
<keyword evidence="3" id="KW-1185">Reference proteome</keyword>
<dbReference type="EMBL" id="PJCP01000031">
    <property type="protein sequence ID" value="PLV20952.1"/>
    <property type="molecule type" value="Genomic_DNA"/>
</dbReference>
<organism evidence="1 4">
    <name type="scientific">Pseudomonas guariconensis</name>
    <dbReference type="NCBI Taxonomy" id="1288410"/>
    <lineage>
        <taxon>Bacteria</taxon>
        <taxon>Pseudomonadati</taxon>
        <taxon>Pseudomonadota</taxon>
        <taxon>Gammaproteobacteria</taxon>
        <taxon>Pseudomonadales</taxon>
        <taxon>Pseudomonadaceae</taxon>
        <taxon>Pseudomonas</taxon>
    </lineage>
</organism>
<dbReference type="Proteomes" id="UP000234839">
    <property type="component" value="Unassembled WGS sequence"/>
</dbReference>
<evidence type="ECO:0008006" key="5">
    <source>
        <dbReference type="Google" id="ProtNLM"/>
    </source>
</evidence>
<evidence type="ECO:0000313" key="1">
    <source>
        <dbReference type="EMBL" id="PLV12881.1"/>
    </source>
</evidence>
<dbReference type="AlphaFoldDB" id="A0AAX0VPZ0"/>
<protein>
    <recommendedName>
        <fullName evidence="5">HK97 gp10 family phage protein</fullName>
    </recommendedName>
</protein>
<reference evidence="3 4" key="1">
    <citation type="submission" date="2017-12" db="EMBL/GenBank/DDBJ databases">
        <title>Detection of the carbapenemase gene blaVIM-5 in members of the Pseudomonas putida group isolated from polluted Nigerian wetlands.</title>
        <authorList>
            <person name="Adelowo O."/>
            <person name="Vollmers J."/>
            <person name="Maeusezahl I."/>
            <person name="Kaster A.-K."/>
            <person name="Mueller J.A."/>
        </authorList>
    </citation>
    <scope>NUCLEOTIDE SEQUENCE [LARGE SCALE GENOMIC DNA]</scope>
    <source>
        <strain evidence="2 3">MR119</strain>
        <strain evidence="1 4">MR144</strain>
    </source>
</reference>
<dbReference type="EMBL" id="PJCQ01000034">
    <property type="protein sequence ID" value="PLV12881.1"/>
    <property type="molecule type" value="Genomic_DNA"/>
</dbReference>
<accession>A0AAX0VPZ0</accession>
<evidence type="ECO:0000313" key="2">
    <source>
        <dbReference type="EMBL" id="PLV20952.1"/>
    </source>
</evidence>
<gene>
    <name evidence="1" type="ORF">CXG49_25010</name>
    <name evidence="2" type="ORF">CXG53_25100</name>
</gene>
<evidence type="ECO:0000313" key="3">
    <source>
        <dbReference type="Proteomes" id="UP000234839"/>
    </source>
</evidence>
<dbReference type="RefSeq" id="WP_102082730.1">
    <property type="nucleotide sequence ID" value="NZ_PJCP01000031.1"/>
</dbReference>